<dbReference type="InterPro" id="IPR036273">
    <property type="entry name" value="CRAL/TRIO_N_dom_sf"/>
</dbReference>
<dbReference type="PROSITE" id="PS50191">
    <property type="entry name" value="CRAL_TRIO"/>
    <property type="match status" value="1"/>
</dbReference>
<dbReference type="SUPFAM" id="SSF46938">
    <property type="entry name" value="CRAL/TRIO N-terminal domain"/>
    <property type="match status" value="1"/>
</dbReference>
<dbReference type="Pfam" id="PF03765">
    <property type="entry name" value="CRAL_TRIO_N"/>
    <property type="match status" value="1"/>
</dbReference>
<evidence type="ECO:0000259" key="2">
    <source>
        <dbReference type="PROSITE" id="PS50191"/>
    </source>
</evidence>
<dbReference type="Pfam" id="PF04707">
    <property type="entry name" value="PRELI"/>
    <property type="match status" value="1"/>
</dbReference>
<dbReference type="SMART" id="SM00516">
    <property type="entry name" value="SEC14"/>
    <property type="match status" value="1"/>
</dbReference>
<feature type="domain" description="GOLD" evidence="3">
    <location>
        <begin position="822"/>
        <end position="975"/>
    </location>
</feature>
<dbReference type="InterPro" id="IPR006797">
    <property type="entry name" value="PRELI/MSF1_dom"/>
</dbReference>
<protein>
    <recommendedName>
        <fullName evidence="7">SEC14-like protein 1</fullName>
    </recommendedName>
</protein>
<dbReference type="Proteomes" id="UP001479290">
    <property type="component" value="Unassembled WGS sequence"/>
</dbReference>
<dbReference type="AlphaFoldDB" id="A0AAW2AKY2"/>
<name>A0AAW2AKY2_CULAL</name>
<dbReference type="GO" id="GO:0039536">
    <property type="term" value="P:negative regulation of RIG-I signaling pathway"/>
    <property type="evidence" value="ECO:0007669"/>
    <property type="project" value="TreeGrafter"/>
</dbReference>
<evidence type="ECO:0008006" key="7">
    <source>
        <dbReference type="Google" id="ProtNLM"/>
    </source>
</evidence>
<dbReference type="InterPro" id="IPR011074">
    <property type="entry name" value="CRAL/TRIO_N_dom"/>
</dbReference>
<evidence type="ECO:0000259" key="3">
    <source>
        <dbReference type="PROSITE" id="PS50866"/>
    </source>
</evidence>
<accession>A0AAW2AKY2</accession>
<evidence type="ECO:0000256" key="1">
    <source>
        <dbReference type="SAM" id="MobiDB-lite"/>
    </source>
</evidence>
<dbReference type="InterPro" id="IPR051064">
    <property type="entry name" value="SEC14/CRAL-TRIO_domain"/>
</dbReference>
<evidence type="ECO:0000313" key="6">
    <source>
        <dbReference type="Proteomes" id="UP001479290"/>
    </source>
</evidence>
<organism evidence="5 6">
    <name type="scientific">Culter alburnus</name>
    <name type="common">Topmouth culter</name>
    <dbReference type="NCBI Taxonomy" id="194366"/>
    <lineage>
        <taxon>Eukaryota</taxon>
        <taxon>Metazoa</taxon>
        <taxon>Chordata</taxon>
        <taxon>Craniata</taxon>
        <taxon>Vertebrata</taxon>
        <taxon>Euteleostomi</taxon>
        <taxon>Actinopterygii</taxon>
        <taxon>Neopterygii</taxon>
        <taxon>Teleostei</taxon>
        <taxon>Ostariophysi</taxon>
        <taxon>Cypriniformes</taxon>
        <taxon>Xenocyprididae</taxon>
        <taxon>Xenocypridinae</taxon>
        <taxon>Culter</taxon>
    </lineage>
</organism>
<dbReference type="InterPro" id="IPR036865">
    <property type="entry name" value="CRAL-TRIO_dom_sf"/>
</dbReference>
<evidence type="ECO:0000313" key="5">
    <source>
        <dbReference type="EMBL" id="KAK9973174.1"/>
    </source>
</evidence>
<dbReference type="SMART" id="SM01100">
    <property type="entry name" value="CRAL_TRIO_N"/>
    <property type="match status" value="1"/>
</dbReference>
<dbReference type="GO" id="GO:0039552">
    <property type="term" value="F:RIG-I binding"/>
    <property type="evidence" value="ECO:0007669"/>
    <property type="project" value="TreeGrafter"/>
</dbReference>
<dbReference type="SUPFAM" id="SSF101576">
    <property type="entry name" value="Supernatant protein factor (SPF), C-terminal domain"/>
    <property type="match status" value="1"/>
</dbReference>
<keyword evidence="6" id="KW-1185">Reference proteome</keyword>
<dbReference type="Gene3D" id="2.60.120.680">
    <property type="entry name" value="GOLD domain"/>
    <property type="match status" value="1"/>
</dbReference>
<feature type="region of interest" description="Disordered" evidence="1">
    <location>
        <begin position="232"/>
        <end position="265"/>
    </location>
</feature>
<dbReference type="EMBL" id="JAWDJR010000006">
    <property type="protein sequence ID" value="KAK9973174.1"/>
    <property type="molecule type" value="Genomic_DNA"/>
</dbReference>
<dbReference type="InterPro" id="IPR012337">
    <property type="entry name" value="RNaseH-like_sf"/>
</dbReference>
<dbReference type="CDD" id="cd00170">
    <property type="entry name" value="SEC14"/>
    <property type="match status" value="1"/>
</dbReference>
<feature type="domain" description="CRAL-TRIO" evidence="2">
    <location>
        <begin position="620"/>
        <end position="796"/>
    </location>
</feature>
<dbReference type="PANTHER" id="PTHR23324">
    <property type="entry name" value="SEC14 RELATED PROTEIN"/>
    <property type="match status" value="1"/>
</dbReference>
<dbReference type="InterPro" id="IPR009038">
    <property type="entry name" value="GOLD_dom"/>
</dbReference>
<dbReference type="Gene3D" id="3.40.525.10">
    <property type="entry name" value="CRAL-TRIO lipid binding domain"/>
    <property type="match status" value="1"/>
</dbReference>
<dbReference type="PANTHER" id="PTHR23324:SF51">
    <property type="entry name" value="SEC14-LIKE PROTEIN 1"/>
    <property type="match status" value="1"/>
</dbReference>
<dbReference type="PROSITE" id="PS50866">
    <property type="entry name" value="GOLD"/>
    <property type="match status" value="1"/>
</dbReference>
<dbReference type="PROSITE" id="PS50904">
    <property type="entry name" value="PRELI_MSF1"/>
    <property type="match status" value="1"/>
</dbReference>
<evidence type="ECO:0000259" key="4">
    <source>
        <dbReference type="PROSITE" id="PS50904"/>
    </source>
</evidence>
<dbReference type="GO" id="GO:0005829">
    <property type="term" value="C:cytosol"/>
    <property type="evidence" value="ECO:0007669"/>
    <property type="project" value="TreeGrafter"/>
</dbReference>
<proteinExistence type="predicted"/>
<sequence length="1016" mass="115400">MKKAMDEMDVASLGCFAHTLQLVVHEGLLSQRSVSDALANCRKIVGHFKHSPLATTRLEDIQKDLQMPTKRLHQDVATRWNSTYYMVESLLEQKRSISAYGADHDLPVTLMSYQWALLEKIIIVLAPFEELTRQISSSTSSAAEVIPSVTVLKRLLARENEGDTGIKTMKTTLLEAVQKRFKNIENEPLYAFATLLDPRFKDRYFTGADSNKHAKDALTQEVEKMEAALLSRTTPEGAEAVPENPHKAPCLEAQPDSSSSRKSSLKGLFEEILQEHDEERGASSTSTQIVSNVIVSTMVQKYQSPVRVYKHPFELVMAAYERRFPTCHLIPMFVDSDVINEENSEDGSIHKIERRCKLDVDAPRLLKRIAGVDYVYFIQKNSLNHRERTLHIESHNETFSNRVIIHELCCYSVHPENEEWTCFEQSASLDIKSFFGFESTVEKIAMKQYASSIKKGKEIIEYYLRELEEEGVTYVPRWNPCLPSPTKPMVSVVRPVLPITPAITIEAPTENMNETQVCKEGSSPPGSLNDTLVASPDDKLDADYIKRYLGDLTPLQESCLIRLRRWLQETHKGKIPKDEHILRFLRARDFNIDKAREILCQSLTWRKQHQVDYLLDTWSSPQVLHDYYTGGWHHHDKDGRPLYILRLGHMDTKGLVRALGEESLLRHVLSINEEGLRRCEENTKVFGRPISCWTCLVDLEGLNMRHLWRPGVKALLRIIEVVEANYPETLGRLLILRAPRVFPVLWTLVSPFIDENTRKKFLIYAGNDYQGPGGLVDYIDKEIIPDFLGGECMCEVPEGGLVPKSLYRTAEELENDEIRLWTETIYQSASIFKGVPHELLIEIIDASSVITWDFDVCKGDVIFNIYHSKRAPQPPRKDPLATHGITSPTGNNVQLIDKSWLLGQDYSMVESPLTCKEGESVQGSHVTRWPGFYILQWKFHSMPACATTNLPRVDDVLATLQVSSHKCKVMYYTEVLGSEDFRGSMTSLESSHSGFSQLSAATTSSSQSQSSSMISR</sequence>
<reference evidence="5 6" key="1">
    <citation type="submission" date="2024-05" db="EMBL/GenBank/DDBJ databases">
        <title>A high-quality chromosomal-level genome assembly of Topmouth culter (Culter alburnus).</title>
        <authorList>
            <person name="Zhao H."/>
        </authorList>
    </citation>
    <scope>NUCLEOTIDE SEQUENCE [LARGE SCALE GENOMIC DNA]</scope>
    <source>
        <strain evidence="5">CATC2023</strain>
        <tissue evidence="5">Muscle</tissue>
    </source>
</reference>
<gene>
    <name evidence="5" type="ORF">ABG768_023917</name>
</gene>
<dbReference type="InterPro" id="IPR036598">
    <property type="entry name" value="GOLD_dom_sf"/>
</dbReference>
<feature type="domain" description="PRELI/MSF1" evidence="4">
    <location>
        <begin position="300"/>
        <end position="472"/>
    </location>
</feature>
<dbReference type="InterPro" id="IPR001251">
    <property type="entry name" value="CRAL-TRIO_dom"/>
</dbReference>
<dbReference type="Pfam" id="PF00650">
    <property type="entry name" value="CRAL_TRIO"/>
    <property type="match status" value="1"/>
</dbReference>
<dbReference type="FunFam" id="3.40.525.10:FF:000006">
    <property type="entry name" value="SEC14-like lipid binding 1"/>
    <property type="match status" value="1"/>
</dbReference>
<dbReference type="SUPFAM" id="SSF52087">
    <property type="entry name" value="CRAL/TRIO domain"/>
    <property type="match status" value="1"/>
</dbReference>
<dbReference type="SUPFAM" id="SSF53098">
    <property type="entry name" value="Ribonuclease H-like"/>
    <property type="match status" value="1"/>
</dbReference>
<comment type="caution">
    <text evidence="5">The sequence shown here is derived from an EMBL/GenBank/DDBJ whole genome shotgun (WGS) entry which is preliminary data.</text>
</comment>